<dbReference type="Proteomes" id="UP000325713">
    <property type="component" value="Chromosome"/>
</dbReference>
<evidence type="ECO:0000313" key="4">
    <source>
        <dbReference type="Proteomes" id="UP000325713"/>
    </source>
</evidence>
<reference evidence="3 4" key="1">
    <citation type="submission" date="2018-08" db="EMBL/GenBank/DDBJ databases">
        <title>Neisseria zalophi ATCC BAA-2455 complete genome.</title>
        <authorList>
            <person name="Veseli I.A."/>
            <person name="Buttler R."/>
            <person name="Mascarenhas dos Santos A.C."/>
            <person name="Pombert J.-F."/>
        </authorList>
    </citation>
    <scope>NUCLEOTIDE SEQUENCE [LARGE SCALE GENOMIC DNA]</scope>
    <source>
        <strain evidence="3 4">ATCC BAA-2455</strain>
    </source>
</reference>
<protein>
    <submittedName>
        <fullName evidence="3">NERD domain-containing protein</fullName>
    </submittedName>
</protein>
<feature type="compositionally biased region" description="Polar residues" evidence="1">
    <location>
        <begin position="254"/>
        <end position="268"/>
    </location>
</feature>
<organism evidence="3 4">
    <name type="scientific">Neisseria zalophi</name>
    <dbReference type="NCBI Taxonomy" id="640030"/>
    <lineage>
        <taxon>Bacteria</taxon>
        <taxon>Pseudomonadati</taxon>
        <taxon>Pseudomonadota</taxon>
        <taxon>Betaproteobacteria</taxon>
        <taxon>Neisseriales</taxon>
        <taxon>Neisseriaceae</taxon>
        <taxon>Neisseria</taxon>
    </lineage>
</organism>
<dbReference type="KEGG" id="nzl:D0T92_08630"/>
<dbReference type="InterPro" id="IPR011528">
    <property type="entry name" value="NERD"/>
</dbReference>
<dbReference type="OrthoDB" id="5500241at2"/>
<sequence length="342" mass="39049">MIIKQSENRTHDIEVLNSLLALPDISTTTQNQIIREIKNIQSGVNGEKETAYQMAFHYGETKNWMVIHDLRLEYNGQVAQIDHLLINRFLEIYVCESKRFNEGISINEYGEFSAYYKGRPYGIPSPIEQNNQHIRLLEKILDSDHIELPTRLGFKLKPKLISLILVANSARISRPKNAKKIQGLERIIKNEQLYQQINRDLDQENIVSMATSVTKVISSETLQTFAQSLAALHRPLTMNWKARFGITDKPEATTPDSESIQVNNESQPTPEPKIIVSEQISDETTSQSKPHTTANTTTTPKRLFCAACKKTVSPKVAHFCWNNKARFQGKVYCFDCQKDVKK</sequence>
<dbReference type="PROSITE" id="PS50965">
    <property type="entry name" value="NERD"/>
    <property type="match status" value="1"/>
</dbReference>
<keyword evidence="4" id="KW-1185">Reference proteome</keyword>
<evidence type="ECO:0000256" key="1">
    <source>
        <dbReference type="SAM" id="MobiDB-lite"/>
    </source>
</evidence>
<evidence type="ECO:0000313" key="3">
    <source>
        <dbReference type="EMBL" id="QEY26588.1"/>
    </source>
</evidence>
<gene>
    <name evidence="3" type="ORF">D0T92_08630</name>
</gene>
<evidence type="ECO:0000259" key="2">
    <source>
        <dbReference type="PROSITE" id="PS50965"/>
    </source>
</evidence>
<accession>A0A5J6PUX6</accession>
<dbReference type="EMBL" id="CP031700">
    <property type="protein sequence ID" value="QEY26588.1"/>
    <property type="molecule type" value="Genomic_DNA"/>
</dbReference>
<dbReference type="Pfam" id="PF08378">
    <property type="entry name" value="NERD"/>
    <property type="match status" value="1"/>
</dbReference>
<dbReference type="RefSeq" id="WP_151051993.1">
    <property type="nucleotide sequence ID" value="NZ_CP031700.1"/>
</dbReference>
<feature type="region of interest" description="Disordered" evidence="1">
    <location>
        <begin position="248"/>
        <end position="272"/>
    </location>
</feature>
<name>A0A5J6PUX6_9NEIS</name>
<proteinExistence type="predicted"/>
<dbReference type="AlphaFoldDB" id="A0A5J6PUX6"/>
<feature type="domain" description="NERD" evidence="2">
    <location>
        <begin position="42"/>
        <end position="160"/>
    </location>
</feature>